<dbReference type="AlphaFoldDB" id="A0A7S8CDA9"/>
<dbReference type="EMBL" id="CP049742">
    <property type="protein sequence ID" value="QPC47741.1"/>
    <property type="molecule type" value="Genomic_DNA"/>
</dbReference>
<evidence type="ECO:0000313" key="2">
    <source>
        <dbReference type="EMBL" id="QPC47741.1"/>
    </source>
</evidence>
<gene>
    <name evidence="2" type="ORF">G8O30_12620</name>
</gene>
<protein>
    <submittedName>
        <fullName evidence="2">DUF2529 domain-containing protein</fullName>
    </submittedName>
</protein>
<feature type="domain" description="DUF2529" evidence="1">
    <location>
        <begin position="1"/>
        <end position="169"/>
    </location>
</feature>
<organism evidence="2 3">
    <name type="scientific">Mangrovibacillus cuniculi</name>
    <dbReference type="NCBI Taxonomy" id="2593652"/>
    <lineage>
        <taxon>Bacteria</taxon>
        <taxon>Bacillati</taxon>
        <taxon>Bacillota</taxon>
        <taxon>Bacilli</taxon>
        <taxon>Bacillales</taxon>
        <taxon>Bacillaceae</taxon>
        <taxon>Mangrovibacillus</taxon>
    </lineage>
</organism>
<dbReference type="RefSeq" id="WP_239672415.1">
    <property type="nucleotide sequence ID" value="NZ_CP049742.1"/>
</dbReference>
<keyword evidence="3" id="KW-1185">Reference proteome</keyword>
<evidence type="ECO:0000259" key="1">
    <source>
        <dbReference type="Pfam" id="PF10740"/>
    </source>
</evidence>
<sequence length="180" mass="19936">MLKMFTTQLTGLFSRNSSKNEFEYEVAARLLAQVLVGDGSVYVKGFGEMAAVELEATVGAEPWPNAKVLDDVDALTSVDRVLVVSRFAHNPAAMILAKKLVAANIPFVAIAEVERDRKDEEGLHTLADSFLYTGVGKPMLPKEDGTRMGFPSALAALYSYHQLFFVYMEFAEELFEEEED</sequence>
<dbReference type="Gene3D" id="3.40.50.10490">
    <property type="entry name" value="Glucose-6-phosphate isomerase like protein, domain 1"/>
    <property type="match status" value="1"/>
</dbReference>
<dbReference type="KEGG" id="mcui:G8O30_12620"/>
<dbReference type="Pfam" id="PF10740">
    <property type="entry name" value="DUF2529"/>
    <property type="match status" value="1"/>
</dbReference>
<name>A0A7S8CDA9_9BACI</name>
<reference evidence="2 3" key="1">
    <citation type="submission" date="2019-07" db="EMBL/GenBank/DDBJ databases">
        <title>Genome sequence of 2 isolates from Red Sea Mangroves.</title>
        <authorList>
            <person name="Sefrji F."/>
            <person name="Michoud G."/>
            <person name="Merlino G."/>
            <person name="Daffonchio D."/>
        </authorList>
    </citation>
    <scope>NUCLEOTIDE SEQUENCE [LARGE SCALE GENOMIC DNA]</scope>
    <source>
        <strain evidence="2 3">R1DC41</strain>
    </source>
</reference>
<evidence type="ECO:0000313" key="3">
    <source>
        <dbReference type="Proteomes" id="UP000593626"/>
    </source>
</evidence>
<accession>A0A7S8CDA9</accession>
<proteinExistence type="predicted"/>
<dbReference type="InterPro" id="IPR019676">
    <property type="entry name" value="DUF2529"/>
</dbReference>
<dbReference type="Proteomes" id="UP000593626">
    <property type="component" value="Chromosome"/>
</dbReference>